<proteinExistence type="predicted"/>
<dbReference type="AlphaFoldDB" id="A0A815RAH6"/>
<dbReference type="Gene3D" id="3.80.10.10">
    <property type="entry name" value="Ribonuclease Inhibitor"/>
    <property type="match status" value="1"/>
</dbReference>
<evidence type="ECO:0008006" key="3">
    <source>
        <dbReference type="Google" id="ProtNLM"/>
    </source>
</evidence>
<name>A0A815RAH6_9BILA</name>
<accession>A0A815RAH6</accession>
<comment type="caution">
    <text evidence="1">The sequence shown here is derived from an EMBL/GenBank/DDBJ whole genome shotgun (WGS) entry which is preliminary data.</text>
</comment>
<reference evidence="1" key="1">
    <citation type="submission" date="2021-02" db="EMBL/GenBank/DDBJ databases">
        <authorList>
            <person name="Nowell W R."/>
        </authorList>
    </citation>
    <scope>NUCLEOTIDE SEQUENCE</scope>
</reference>
<dbReference type="EMBL" id="CAJNOU010005323">
    <property type="protein sequence ID" value="CAF1474447.1"/>
    <property type="molecule type" value="Genomic_DNA"/>
</dbReference>
<organism evidence="1 2">
    <name type="scientific">Rotaria sordida</name>
    <dbReference type="NCBI Taxonomy" id="392033"/>
    <lineage>
        <taxon>Eukaryota</taxon>
        <taxon>Metazoa</taxon>
        <taxon>Spiralia</taxon>
        <taxon>Gnathifera</taxon>
        <taxon>Rotifera</taxon>
        <taxon>Eurotatoria</taxon>
        <taxon>Bdelloidea</taxon>
        <taxon>Philodinida</taxon>
        <taxon>Philodinidae</taxon>
        <taxon>Rotaria</taxon>
    </lineage>
</organism>
<protein>
    <recommendedName>
        <fullName evidence="3">F-box domain-containing protein</fullName>
    </recommendedName>
</protein>
<sequence length="486" mass="57411">MSMSKGTKRIIDDMEFDSLSIKHIRRHVTCLVDLSNEILLSICRYLFPIDVLYSFYTPEKPELRLHYAISDYYTKIKLDGVSNNGYNYLLALFNYSKNPFRPHSLILTNEGVSFLIQRYLSSIDTDIIRSIFNNLRSLTVIDCSSEDLDIIEIYYTCMIQLQYLHITVRKTGEHLKWPVTEIYDVSVYRFLFTRRMSSLQTIIVNEPDGITLFKTLMPHENLPYIWPESPPSCLRLTEFTLLDSSIELDIDNIKSILPFMPNLIKLTLSIRNTPDPMFCHGPYLESTLHKYLPQLRECNTSVQSDVKIFEWLDHVLITKPSELIQLKTHFRRARKITTDISIPIALPKRICKIIYTKPILINSTNVIVQPFVRHLVVQYRLTDVEEISNFAHQFPYVKYLELLFPPNENLFLECFQTLFSVYDYINAKRRFWSYLISFSTRFFYDGLDKNLTNLDIHYWLTRNTDLKFLKRQFCVNCSNSILSIWF</sequence>
<evidence type="ECO:0000313" key="1">
    <source>
        <dbReference type="EMBL" id="CAF1474447.1"/>
    </source>
</evidence>
<evidence type="ECO:0000313" key="2">
    <source>
        <dbReference type="Proteomes" id="UP000663889"/>
    </source>
</evidence>
<dbReference type="Proteomes" id="UP000663889">
    <property type="component" value="Unassembled WGS sequence"/>
</dbReference>
<gene>
    <name evidence="1" type="ORF">SEV965_LOCUS34804</name>
</gene>
<dbReference type="InterPro" id="IPR032675">
    <property type="entry name" value="LRR_dom_sf"/>
</dbReference>